<reference evidence="1" key="2">
    <citation type="submission" date="2022-12" db="EMBL/GenBank/DDBJ databases">
        <authorList>
            <person name="Sun Q."/>
            <person name="Zhou Y."/>
        </authorList>
    </citation>
    <scope>NUCLEOTIDE SEQUENCE</scope>
    <source>
        <strain evidence="1">CGMCC 1.15034</strain>
    </source>
</reference>
<dbReference type="EMBL" id="BMHC01000001">
    <property type="protein sequence ID" value="GGI19189.1"/>
    <property type="molecule type" value="Genomic_DNA"/>
</dbReference>
<proteinExistence type="predicted"/>
<evidence type="ECO:0000313" key="1">
    <source>
        <dbReference type="EMBL" id="GGI19189.1"/>
    </source>
</evidence>
<evidence type="ECO:0000313" key="2">
    <source>
        <dbReference type="Proteomes" id="UP000625079"/>
    </source>
</evidence>
<gene>
    <name evidence="1" type="ORF">GCM10010987_03060</name>
</gene>
<protein>
    <submittedName>
        <fullName evidence="1">Uncharacterized protein</fullName>
    </submittedName>
</protein>
<name>A0AA87W2D3_9BRAD</name>
<dbReference type="Proteomes" id="UP000625079">
    <property type="component" value="Unassembled WGS sequence"/>
</dbReference>
<organism evidence="1 2">
    <name type="scientific">Bradyrhizobium guangdongense</name>
    <dbReference type="NCBI Taxonomy" id="1325090"/>
    <lineage>
        <taxon>Bacteria</taxon>
        <taxon>Pseudomonadati</taxon>
        <taxon>Pseudomonadota</taxon>
        <taxon>Alphaproteobacteria</taxon>
        <taxon>Hyphomicrobiales</taxon>
        <taxon>Nitrobacteraceae</taxon>
        <taxon>Bradyrhizobium</taxon>
    </lineage>
</organism>
<comment type="caution">
    <text evidence="1">The sequence shown here is derived from an EMBL/GenBank/DDBJ whole genome shotgun (WGS) entry which is preliminary data.</text>
</comment>
<sequence>MKYLLVGKGERKIRAVKTAPLQAGAPAFTDMSDRRGHLVCLRAPQDTQAHVTSDAGAAMAISNGIVKTTPCTVETIGKNSNSERRKSGLTRRAKQEQDGMVVKCGCDPCSVERRCHAPA</sequence>
<dbReference type="AlphaFoldDB" id="A0AA87W2D3"/>
<reference evidence="1" key="1">
    <citation type="journal article" date="2014" name="Int. J. Syst. Evol. Microbiol.">
        <title>Complete genome sequence of Corynebacterium casei LMG S-19264T (=DSM 44701T), isolated from a smear-ripened cheese.</title>
        <authorList>
            <consortium name="US DOE Joint Genome Institute (JGI-PGF)"/>
            <person name="Walter F."/>
            <person name="Albersmeier A."/>
            <person name="Kalinowski J."/>
            <person name="Ruckert C."/>
        </authorList>
    </citation>
    <scope>NUCLEOTIDE SEQUENCE</scope>
    <source>
        <strain evidence="1">CGMCC 1.15034</strain>
    </source>
</reference>
<accession>A0AA87W2D3</accession>